<reference evidence="3 4" key="1">
    <citation type="submission" date="2019-05" db="EMBL/GenBank/DDBJ databases">
        <title>Mumia sp. nov., isolated from the intestinal contents of plateau pika (Ochotona curzoniae) in the Qinghai-Tibet plateau of China.</title>
        <authorList>
            <person name="Tian Z."/>
        </authorList>
    </citation>
    <scope>NUCLEOTIDE SEQUENCE [LARGE SCALE GENOMIC DNA]</scope>
    <source>
        <strain evidence="4">527</strain>
        <strain evidence="3">Z527</strain>
    </source>
</reference>
<dbReference type="AlphaFoldDB" id="A0A5C4MIQ8"/>
<proteinExistence type="predicted"/>
<dbReference type="OrthoDB" id="4331374at2"/>
<dbReference type="Proteomes" id="UP000306740">
    <property type="component" value="Unassembled WGS sequence"/>
</dbReference>
<evidence type="ECO:0000313" key="2">
    <source>
        <dbReference type="EMBL" id="TNC43776.1"/>
    </source>
</evidence>
<gene>
    <name evidence="3" type="ORF">FHE65_15555</name>
    <name evidence="2" type="ORF">FHE65_17415</name>
</gene>
<protein>
    <submittedName>
        <fullName evidence="3">Uncharacterized protein</fullName>
    </submittedName>
</protein>
<keyword evidence="1" id="KW-1133">Transmembrane helix</keyword>
<evidence type="ECO:0000313" key="3">
    <source>
        <dbReference type="EMBL" id="TNC45006.1"/>
    </source>
</evidence>
<dbReference type="EMBL" id="VDFR01000070">
    <property type="protein sequence ID" value="TNC45006.1"/>
    <property type="molecule type" value="Genomic_DNA"/>
</dbReference>
<evidence type="ECO:0000256" key="1">
    <source>
        <dbReference type="SAM" id="Phobius"/>
    </source>
</evidence>
<keyword evidence="1" id="KW-0812">Transmembrane</keyword>
<evidence type="ECO:0000313" key="4">
    <source>
        <dbReference type="Proteomes" id="UP000306740"/>
    </source>
</evidence>
<accession>A0A5C4MIQ8</accession>
<feature type="transmembrane region" description="Helical" evidence="1">
    <location>
        <begin position="111"/>
        <end position="131"/>
    </location>
</feature>
<feature type="transmembrane region" description="Helical" evidence="1">
    <location>
        <begin position="175"/>
        <end position="196"/>
    </location>
</feature>
<comment type="caution">
    <text evidence="3">The sequence shown here is derived from an EMBL/GenBank/DDBJ whole genome shotgun (WGS) entry which is preliminary data.</text>
</comment>
<feature type="transmembrane region" description="Helical" evidence="1">
    <location>
        <begin position="6"/>
        <end position="28"/>
    </location>
</feature>
<dbReference type="RefSeq" id="WP_139106177.1">
    <property type="nucleotide sequence ID" value="NZ_VDFR01000070.1"/>
</dbReference>
<feature type="transmembrane region" description="Helical" evidence="1">
    <location>
        <begin position="40"/>
        <end position="61"/>
    </location>
</feature>
<feature type="transmembrane region" description="Helical" evidence="1">
    <location>
        <begin position="151"/>
        <end position="168"/>
    </location>
</feature>
<keyword evidence="1" id="KW-0472">Membrane</keyword>
<sequence>MVMHPHNWALLAYTLASLALVAVLVVTIRRGWAYGIRASILPLLVTIGLAYDNALLTFGASWGESAALEAASYPRYLMHALFTPLLVLYAARVARRWDVTGFRSRRSLAIWAGLTTGIVALGLSGEIGMHLTPVTTDGVLSYKHLDSAPPFAEIATITALIVIGIMVARQARRPWILVGAAQMFVVAAAAASNAIVTNLGEILLLTSMALTACEVVRRAAGPADATASDKAASVPTLG</sequence>
<dbReference type="EMBL" id="VDFR01000077">
    <property type="protein sequence ID" value="TNC43776.1"/>
    <property type="molecule type" value="Genomic_DNA"/>
</dbReference>
<name>A0A5C4MIQ8_9ACTN</name>
<feature type="transmembrane region" description="Helical" evidence="1">
    <location>
        <begin position="73"/>
        <end position="91"/>
    </location>
</feature>
<organism evidence="3 4">
    <name type="scientific">Mumia zhuanghuii</name>
    <dbReference type="NCBI Taxonomy" id="2585211"/>
    <lineage>
        <taxon>Bacteria</taxon>
        <taxon>Bacillati</taxon>
        <taxon>Actinomycetota</taxon>
        <taxon>Actinomycetes</taxon>
        <taxon>Propionibacteriales</taxon>
        <taxon>Nocardioidaceae</taxon>
        <taxon>Mumia</taxon>
    </lineage>
</organism>